<dbReference type="InterPro" id="IPR036397">
    <property type="entry name" value="RNaseH_sf"/>
</dbReference>
<dbReference type="InterPro" id="IPR041588">
    <property type="entry name" value="Integrase_H2C2"/>
</dbReference>
<dbReference type="OrthoDB" id="5986643at2759"/>
<dbReference type="GO" id="GO:0042575">
    <property type="term" value="C:DNA polymerase complex"/>
    <property type="evidence" value="ECO:0007669"/>
    <property type="project" value="UniProtKB-ARBA"/>
</dbReference>
<dbReference type="GeneID" id="114240369"/>
<organism evidence="2 3">
    <name type="scientific">Bombyx mandarina</name>
    <name type="common">Wild silk moth</name>
    <name type="synonym">Wild silkworm</name>
    <dbReference type="NCBI Taxonomy" id="7092"/>
    <lineage>
        <taxon>Eukaryota</taxon>
        <taxon>Metazoa</taxon>
        <taxon>Ecdysozoa</taxon>
        <taxon>Arthropoda</taxon>
        <taxon>Hexapoda</taxon>
        <taxon>Insecta</taxon>
        <taxon>Pterygota</taxon>
        <taxon>Neoptera</taxon>
        <taxon>Endopterygota</taxon>
        <taxon>Lepidoptera</taxon>
        <taxon>Glossata</taxon>
        <taxon>Ditrysia</taxon>
        <taxon>Bombycoidea</taxon>
        <taxon>Bombycidae</taxon>
        <taxon>Bombycinae</taxon>
        <taxon>Bombyx</taxon>
    </lineage>
</organism>
<dbReference type="PROSITE" id="PS50994">
    <property type="entry name" value="INTEGRASE"/>
    <property type="match status" value="1"/>
</dbReference>
<dbReference type="PANTHER" id="PTHR47331">
    <property type="entry name" value="PHD-TYPE DOMAIN-CONTAINING PROTEIN"/>
    <property type="match status" value="1"/>
</dbReference>
<sequence length="933" mass="106097">MYRNIELRPEDRKWQHILWRDSPSDPVTEYELKTVTYGVTSSPYLAIRTLHQLASDYEKEWPLAAASLRHDTFMDDITVGATSIETALKHKEELIQMLARAKFELRKWSSNSPEFITQIPTEHSQVPKTFCDEKQKQSIKILGVQWDPADDNFTYALSELTPGNTKRAILSNVARIYDPLGWLAPMVLIAKLTLQELWRLQLDWDETVPSDMLSQWHLFTSEFHYLKDIKIPRLIVPPHSKSYELVGFCDGSTKAYGCSVYLRITTDSEITSHLLIAKSKVAPLKVLTVNRLELCSAVLLAKMLKLISNLLNETQTSNITISKIWAFTDSSTVLSWLQTAPHRLKSFVAHRVVKLLDNLSVENWYHVSTYDNPADYCSRGLTCSQLVACSTWWTGPKWIVSNSSTWPVSEKLPYLKELAEVKSSFLCHVLLESSDDSILTQLIEKYSSLLRLQRIFAWCRRFIANATRPPEKRIKSFLTFTELEDSLFTIVKHVQSLTFASEISAIKSGKSCSRTIIKLAPILDQRGLLRVGGRLKNANLPQSAINPLLLPKTSHLSLIIIDYYHRLFLHCGPRALQSLIQRKFWILGIRNLIRSRLSKCVTCFKVNPVPLQPVMGDLSSIRVQAARCFQNIGVDFAGPFIVKESRRRNAKTYKTYACIFVCLAVKAIHIELVTELSTSAFIAALDRFVSRRGLCSTIISDCGSNFVGAKRYLSEMHQLMLSKNLEVESILINRGVQWKLNPPTGSHFGGIFESGVKSMKYHLKRVIGSQILTFEELTTILTKIEAILNSRPLISVSSDPNEVDVLTPGHFLTGSPLVSLPEPLLADIQMSVRSRWQMLQKLTQSFWRVWHLDYLHTLQQRAKWFKQHGNVKLGDIVMIVDQNLPPLEWRIGRISIIHPGSDGVVRVVTVQTAHGLLRRPVTKLCPLPIHENL</sequence>
<dbReference type="KEGG" id="bman:114240369"/>
<dbReference type="SUPFAM" id="SSF56672">
    <property type="entry name" value="DNA/RNA polymerases"/>
    <property type="match status" value="1"/>
</dbReference>
<dbReference type="RefSeq" id="XP_028026688.1">
    <property type="nucleotide sequence ID" value="XM_028170887.1"/>
</dbReference>
<dbReference type="Pfam" id="PF17921">
    <property type="entry name" value="Integrase_H2C2"/>
    <property type="match status" value="1"/>
</dbReference>
<dbReference type="SUPFAM" id="SSF53098">
    <property type="entry name" value="Ribonuclease H-like"/>
    <property type="match status" value="1"/>
</dbReference>
<dbReference type="GO" id="GO:0071897">
    <property type="term" value="P:DNA biosynthetic process"/>
    <property type="evidence" value="ECO:0007669"/>
    <property type="project" value="UniProtKB-ARBA"/>
</dbReference>
<dbReference type="InterPro" id="IPR008042">
    <property type="entry name" value="Retrotrans_Pao"/>
</dbReference>
<dbReference type="PANTHER" id="PTHR47331:SF4">
    <property type="entry name" value="PEPTIDASE S1 DOMAIN-CONTAINING PROTEIN"/>
    <property type="match status" value="1"/>
</dbReference>
<dbReference type="Pfam" id="PF05380">
    <property type="entry name" value="Peptidase_A17"/>
    <property type="match status" value="1"/>
</dbReference>
<dbReference type="GO" id="GO:0003676">
    <property type="term" value="F:nucleic acid binding"/>
    <property type="evidence" value="ECO:0007669"/>
    <property type="project" value="InterPro"/>
</dbReference>
<accession>A0A6J2JBK0</accession>
<evidence type="ECO:0000259" key="1">
    <source>
        <dbReference type="PROSITE" id="PS50994"/>
    </source>
</evidence>
<dbReference type="Pfam" id="PF18701">
    <property type="entry name" value="DUF5641"/>
    <property type="match status" value="1"/>
</dbReference>
<feature type="domain" description="Integrase catalytic" evidence="1">
    <location>
        <begin position="609"/>
        <end position="816"/>
    </location>
</feature>
<keyword evidence="2" id="KW-1185">Reference proteome</keyword>
<dbReference type="Pfam" id="PF00078">
    <property type="entry name" value="RVT_1"/>
    <property type="match status" value="1"/>
</dbReference>
<evidence type="ECO:0000313" key="3">
    <source>
        <dbReference type="RefSeq" id="XP_028026688.1"/>
    </source>
</evidence>
<dbReference type="InterPro" id="IPR040676">
    <property type="entry name" value="DUF5641"/>
</dbReference>
<gene>
    <name evidence="3" type="primary">LOC114240369</name>
</gene>
<dbReference type="InterPro" id="IPR043502">
    <property type="entry name" value="DNA/RNA_pol_sf"/>
</dbReference>
<reference evidence="3" key="1">
    <citation type="submission" date="2025-08" db="UniProtKB">
        <authorList>
            <consortium name="RefSeq"/>
        </authorList>
    </citation>
    <scope>IDENTIFICATION</scope>
    <source>
        <tissue evidence="3">Silk gland</tissue>
    </source>
</reference>
<dbReference type="AlphaFoldDB" id="A0A6J2JBK0"/>
<dbReference type="InterPro" id="IPR000477">
    <property type="entry name" value="RT_dom"/>
</dbReference>
<dbReference type="InterPro" id="IPR001584">
    <property type="entry name" value="Integrase_cat-core"/>
</dbReference>
<name>A0A6J2JBK0_BOMMA</name>
<dbReference type="Gene3D" id="3.30.420.10">
    <property type="entry name" value="Ribonuclease H-like superfamily/Ribonuclease H"/>
    <property type="match status" value="1"/>
</dbReference>
<proteinExistence type="predicted"/>
<dbReference type="GO" id="GO:0015074">
    <property type="term" value="P:DNA integration"/>
    <property type="evidence" value="ECO:0007669"/>
    <property type="project" value="InterPro"/>
</dbReference>
<protein>
    <submittedName>
        <fullName evidence="3">Uncharacterized protein LOC114240369</fullName>
    </submittedName>
</protein>
<evidence type="ECO:0000313" key="2">
    <source>
        <dbReference type="Proteomes" id="UP000504629"/>
    </source>
</evidence>
<dbReference type="Proteomes" id="UP000504629">
    <property type="component" value="Unplaced"/>
</dbReference>
<dbReference type="Gene3D" id="1.10.340.70">
    <property type="match status" value="1"/>
</dbReference>
<dbReference type="InterPro" id="IPR012337">
    <property type="entry name" value="RNaseH-like_sf"/>
</dbReference>